<sequence length="76" mass="8639">MTEFYTVIGFVGEKPSSDTDVSTNSHRSVRSYKTAAVARRAVQTGVKEPGVDYWILRTTIDADLNIRSEWVEEVDW</sequence>
<protein>
    <submittedName>
        <fullName evidence="1">Uncharacterized protein</fullName>
    </submittedName>
</protein>
<name>G1D5I5_9CAUD</name>
<dbReference type="GeneID" id="40081058"/>
<reference evidence="1 2" key="1">
    <citation type="journal article" date="2011" name="PLoS ONE">
        <title>Cluster K Mycobacteriophages: Insights into the Evolutionary Origins of Mycobacteriophage TM4.</title>
        <authorList>
            <person name="Pope W.H."/>
            <person name="Ferreira C.M."/>
            <person name="Jacobs-Sera D."/>
            <person name="Benjamin R.C."/>
            <person name="Davis A.J."/>
            <person name="Dejong R.J."/>
            <person name="Elgin S.C."/>
            <person name="Guilfoile F.R."/>
            <person name="Forsyth M.H."/>
            <person name="Harris A.D."/>
            <person name="Harvey S.E."/>
            <person name="Hughes L.E."/>
            <person name="Hynes P.M."/>
            <person name="Jackson A.S."/>
            <person name="Jalal M.D."/>
            <person name="Macmurray E.A."/>
            <person name="Manley C.M."/>
            <person name="McDonough M.J."/>
            <person name="Mosier J.L."/>
            <person name="Osterbann L.J."/>
            <person name="Rabinowitz H.S."/>
            <person name="Rhyan C.N."/>
            <person name="Russell D.A."/>
            <person name="Saha M.S."/>
            <person name="Shaffer C.D."/>
            <person name="Simon S.E."/>
            <person name="Sims E.F."/>
            <person name="Tovar I.G."/>
            <person name="Weisser E.G."/>
            <person name="Wertz J.T."/>
            <person name="Weston-Hafer K.A."/>
            <person name="Williamson K.E."/>
            <person name="Zhang B."/>
            <person name="Cresawn S.G."/>
            <person name="Jain P."/>
            <person name="Piuri M."/>
            <person name="Jacobs W.R.Jr."/>
            <person name="Hendrix R.W."/>
            <person name="Hatfull G.F."/>
        </authorList>
    </citation>
    <scope>NUCLEOTIDE SEQUENCE [LARGE SCALE GENOMIC DNA]</scope>
    <source>
        <strain evidence="1">Rey</strain>
    </source>
</reference>
<dbReference type="Proteomes" id="UP000008418">
    <property type="component" value="Segment"/>
</dbReference>
<gene>
    <name evidence="1" type="primary">145</name>
    <name evidence="1" type="ORF">PBI_REY_145</name>
</gene>
<dbReference type="KEGG" id="vg:40081058"/>
<organism evidence="1 2">
    <name type="scientific">Mycobacterium phage Rey</name>
    <dbReference type="NCBI Taxonomy" id="1034115"/>
    <lineage>
        <taxon>Viruses</taxon>
        <taxon>Duplodnaviria</taxon>
        <taxon>Heunggongvirae</taxon>
        <taxon>Uroviricota</taxon>
        <taxon>Caudoviricetes</taxon>
        <taxon>Vilmaviridae</taxon>
        <taxon>Mclasvirinae</taxon>
        <taxon>Reyvirus</taxon>
        <taxon>Reyvirus rey</taxon>
    </lineage>
</organism>
<evidence type="ECO:0000313" key="2">
    <source>
        <dbReference type="Proteomes" id="UP000008418"/>
    </source>
</evidence>
<dbReference type="OrthoDB" id="39051at10239"/>
<dbReference type="RefSeq" id="YP_009605113.1">
    <property type="nucleotide sequence ID" value="NC_041971.1"/>
</dbReference>
<keyword evidence="2" id="KW-1185">Reference proteome</keyword>
<accession>G1D5I5</accession>
<dbReference type="EMBL" id="JF937105">
    <property type="protein sequence ID" value="AEK10033.1"/>
    <property type="molecule type" value="Genomic_DNA"/>
</dbReference>
<proteinExistence type="predicted"/>
<evidence type="ECO:0000313" key="1">
    <source>
        <dbReference type="EMBL" id="AEK10033.1"/>
    </source>
</evidence>